<feature type="compositionally biased region" description="Polar residues" evidence="1">
    <location>
        <begin position="9"/>
        <end position="25"/>
    </location>
</feature>
<feature type="region of interest" description="Disordered" evidence="1">
    <location>
        <begin position="119"/>
        <end position="182"/>
    </location>
</feature>
<keyword evidence="3" id="KW-1185">Reference proteome</keyword>
<dbReference type="InterPro" id="IPR012442">
    <property type="entry name" value="DUF1645_plant"/>
</dbReference>
<feature type="region of interest" description="Disordered" evidence="1">
    <location>
        <begin position="222"/>
        <end position="241"/>
    </location>
</feature>
<evidence type="ECO:0000256" key="1">
    <source>
        <dbReference type="SAM" id="MobiDB-lite"/>
    </source>
</evidence>
<proteinExistence type="predicted"/>
<protein>
    <submittedName>
        <fullName evidence="2">Uncharacterized protein</fullName>
    </submittedName>
</protein>
<reference evidence="2" key="1">
    <citation type="submission" date="2020-10" db="EMBL/GenBank/DDBJ databases">
        <authorList>
            <person name="Han B."/>
            <person name="Lu T."/>
            <person name="Zhao Q."/>
            <person name="Huang X."/>
            <person name="Zhao Y."/>
        </authorList>
    </citation>
    <scope>NUCLEOTIDE SEQUENCE</scope>
</reference>
<dbReference type="EMBL" id="CAJGYO010000017">
    <property type="protein sequence ID" value="CAD6332764.1"/>
    <property type="molecule type" value="Genomic_DNA"/>
</dbReference>
<evidence type="ECO:0000313" key="2">
    <source>
        <dbReference type="EMBL" id="CAD6332764.1"/>
    </source>
</evidence>
<accession>A0A811RV59</accession>
<dbReference type="PANTHER" id="PTHR33095">
    <property type="entry name" value="OS07G0619500 PROTEIN"/>
    <property type="match status" value="1"/>
</dbReference>
<name>A0A811RV59_9POAL</name>
<feature type="region of interest" description="Disordered" evidence="1">
    <location>
        <begin position="1"/>
        <end position="75"/>
    </location>
</feature>
<dbReference type="PANTHER" id="PTHR33095:SF127">
    <property type="entry name" value="OS05G0578100 PROTEIN"/>
    <property type="match status" value="1"/>
</dbReference>
<dbReference type="Pfam" id="PF07816">
    <property type="entry name" value="DUF1645"/>
    <property type="match status" value="1"/>
</dbReference>
<gene>
    <name evidence="2" type="ORF">NCGR_LOCUS56862</name>
</gene>
<feature type="compositionally biased region" description="Acidic residues" evidence="1">
    <location>
        <begin position="46"/>
        <end position="57"/>
    </location>
</feature>
<comment type="caution">
    <text evidence="2">The sequence shown here is derived from an EMBL/GenBank/DDBJ whole genome shotgun (WGS) entry which is preliminary data.</text>
</comment>
<dbReference type="OrthoDB" id="666789at2759"/>
<feature type="compositionally biased region" description="Low complexity" evidence="1">
    <location>
        <begin position="126"/>
        <end position="141"/>
    </location>
</feature>
<evidence type="ECO:0000313" key="3">
    <source>
        <dbReference type="Proteomes" id="UP000604825"/>
    </source>
</evidence>
<organism evidence="2 3">
    <name type="scientific">Miscanthus lutarioriparius</name>
    <dbReference type="NCBI Taxonomy" id="422564"/>
    <lineage>
        <taxon>Eukaryota</taxon>
        <taxon>Viridiplantae</taxon>
        <taxon>Streptophyta</taxon>
        <taxon>Embryophyta</taxon>
        <taxon>Tracheophyta</taxon>
        <taxon>Spermatophyta</taxon>
        <taxon>Magnoliopsida</taxon>
        <taxon>Liliopsida</taxon>
        <taxon>Poales</taxon>
        <taxon>Poaceae</taxon>
        <taxon>PACMAD clade</taxon>
        <taxon>Panicoideae</taxon>
        <taxon>Andropogonodae</taxon>
        <taxon>Andropogoneae</taxon>
        <taxon>Saccharinae</taxon>
        <taxon>Miscanthus</taxon>
    </lineage>
</organism>
<dbReference type="Proteomes" id="UP000604825">
    <property type="component" value="Unassembled WGS sequence"/>
</dbReference>
<sequence length="296" mass="31153">MEERIPQPRESQGPTVAEPAQTTGTPCDDGDALAPVVQLLSSSGEESSDDDEGELEFEFPFVSRDSPAGTAAPADELFADGRIRTFYPVFGRGSGCTALPAAPEVQPRVRGQLGQLFLEETRERNSSTSSTASTSSSSGAATDDDGLEGVAPESYCVWRPGSSASASPSPPPRKSGSTGSMARWRRISGLVVGRSHSDGREKFLFVASAPPHDALRRHKKPATAPAAGACRKPPPPVAAPATEADAAAHRIAYLARGGVPVPPGGTPRRTFLPYREELVGFFANVNGISRSHHHPF</sequence>
<dbReference type="AlphaFoldDB" id="A0A811RV59"/>